<evidence type="ECO:0000313" key="3">
    <source>
        <dbReference type="Proteomes" id="UP000734823"/>
    </source>
</evidence>
<gene>
    <name evidence="2" type="ORF">GPZ80_01630</name>
</gene>
<name>A0ABR7KZL1_9PSEU</name>
<dbReference type="InterPro" id="IPR008254">
    <property type="entry name" value="Flavodoxin/NO_synth"/>
</dbReference>
<dbReference type="EMBL" id="JABVED010000001">
    <property type="protein sequence ID" value="MBC6445870.1"/>
    <property type="molecule type" value="Genomic_DNA"/>
</dbReference>
<dbReference type="CDD" id="cd00133">
    <property type="entry name" value="PTS_IIB"/>
    <property type="match status" value="1"/>
</dbReference>
<dbReference type="RefSeq" id="WP_187217929.1">
    <property type="nucleotide sequence ID" value="NZ_JABVED010000001.1"/>
</dbReference>
<protein>
    <submittedName>
        <fullName evidence="2">Flavodoxin</fullName>
    </submittedName>
</protein>
<comment type="caution">
    <text evidence="2">The sequence shown here is derived from an EMBL/GenBank/DDBJ whole genome shotgun (WGS) entry which is preliminary data.</text>
</comment>
<sequence length="176" mass="19063">MERKPQVLVAYATGTGSTKGVAERIAATLTEQGHPAHARCVTEQPDPADYDVVILGSAVNGAAWLPDAVGYTRTHQGSLAQRPLWLFSVGLRGTQRGPITKVFARQQARAELPGVTGSLRPRGYRFFAGVMDEASTSRLSRLVWKGLGGRFGDFRDWAAIDAWARDIAESLAAARR</sequence>
<accession>A0ABR7KZL1</accession>
<dbReference type="Pfam" id="PF12724">
    <property type="entry name" value="Flavodoxin_5"/>
    <property type="match status" value="1"/>
</dbReference>
<proteinExistence type="predicted"/>
<dbReference type="Gene3D" id="3.40.50.360">
    <property type="match status" value="1"/>
</dbReference>
<feature type="domain" description="Flavodoxin-like" evidence="1">
    <location>
        <begin position="7"/>
        <end position="168"/>
    </location>
</feature>
<organism evidence="2 3">
    <name type="scientific">Actinokineospora xionganensis</name>
    <dbReference type="NCBI Taxonomy" id="2684470"/>
    <lineage>
        <taxon>Bacteria</taxon>
        <taxon>Bacillati</taxon>
        <taxon>Actinomycetota</taxon>
        <taxon>Actinomycetes</taxon>
        <taxon>Pseudonocardiales</taxon>
        <taxon>Pseudonocardiaceae</taxon>
        <taxon>Actinokineospora</taxon>
    </lineage>
</organism>
<reference evidence="2 3" key="1">
    <citation type="submission" date="2020-06" db="EMBL/GenBank/DDBJ databases">
        <title>Actinokineospora xiongansis sp. nov., isolated from soil of Baiyangdian.</title>
        <authorList>
            <person name="Zhang X."/>
        </authorList>
    </citation>
    <scope>NUCLEOTIDE SEQUENCE [LARGE SCALE GENOMIC DNA]</scope>
    <source>
        <strain evidence="2 3">HBU206404</strain>
    </source>
</reference>
<dbReference type="PROSITE" id="PS50902">
    <property type="entry name" value="FLAVODOXIN_LIKE"/>
    <property type="match status" value="1"/>
</dbReference>
<dbReference type="SUPFAM" id="SSF52218">
    <property type="entry name" value="Flavoproteins"/>
    <property type="match status" value="1"/>
</dbReference>
<dbReference type="InterPro" id="IPR026816">
    <property type="entry name" value="Flavodoxin_dom"/>
</dbReference>
<dbReference type="Proteomes" id="UP000734823">
    <property type="component" value="Unassembled WGS sequence"/>
</dbReference>
<dbReference type="InterPro" id="IPR029039">
    <property type="entry name" value="Flavoprotein-like_sf"/>
</dbReference>
<keyword evidence="3" id="KW-1185">Reference proteome</keyword>
<evidence type="ECO:0000259" key="1">
    <source>
        <dbReference type="PROSITE" id="PS50902"/>
    </source>
</evidence>
<evidence type="ECO:0000313" key="2">
    <source>
        <dbReference type="EMBL" id="MBC6445870.1"/>
    </source>
</evidence>